<dbReference type="AlphaFoldDB" id="A0AAV0XHR9"/>
<dbReference type="Proteomes" id="UP001160148">
    <property type="component" value="Unassembled WGS sequence"/>
</dbReference>
<accession>A0AAV0XHR9</accession>
<gene>
    <name evidence="5" type="ORF">MEUPH1_LOCUS21593</name>
</gene>
<dbReference type="GO" id="GO:0005975">
    <property type="term" value="P:carbohydrate metabolic process"/>
    <property type="evidence" value="ECO:0007669"/>
    <property type="project" value="InterPro"/>
</dbReference>
<feature type="domain" description="Beta-galactosidase 1-like first all-beta" evidence="3">
    <location>
        <begin position="23"/>
        <end position="137"/>
    </location>
</feature>
<protein>
    <recommendedName>
        <fullName evidence="7">Beta-galactosidase</fullName>
    </recommendedName>
</protein>
<name>A0AAV0XHR9_9HEMI</name>
<organism evidence="5 6">
    <name type="scientific">Macrosiphum euphorbiae</name>
    <name type="common">potato aphid</name>
    <dbReference type="NCBI Taxonomy" id="13131"/>
    <lineage>
        <taxon>Eukaryota</taxon>
        <taxon>Metazoa</taxon>
        <taxon>Ecdysozoa</taxon>
        <taxon>Arthropoda</taxon>
        <taxon>Hexapoda</taxon>
        <taxon>Insecta</taxon>
        <taxon>Pterygota</taxon>
        <taxon>Neoptera</taxon>
        <taxon>Paraneoptera</taxon>
        <taxon>Hemiptera</taxon>
        <taxon>Sternorrhyncha</taxon>
        <taxon>Aphidomorpha</taxon>
        <taxon>Aphidoidea</taxon>
        <taxon>Aphididae</taxon>
        <taxon>Macrosiphini</taxon>
        <taxon>Macrosiphum</taxon>
    </lineage>
</organism>
<dbReference type="Gene3D" id="2.60.120.260">
    <property type="entry name" value="Galactose-binding domain-like"/>
    <property type="match status" value="2"/>
</dbReference>
<dbReference type="InterPro" id="IPR008979">
    <property type="entry name" value="Galactose-bd-like_sf"/>
</dbReference>
<evidence type="ECO:0008006" key="7">
    <source>
        <dbReference type="Google" id="ProtNLM"/>
    </source>
</evidence>
<evidence type="ECO:0000256" key="2">
    <source>
        <dbReference type="ARBA" id="ARBA00023295"/>
    </source>
</evidence>
<dbReference type="InterPro" id="IPR001944">
    <property type="entry name" value="Glycoside_Hdrlase_35"/>
</dbReference>
<dbReference type="SUPFAM" id="SSF49785">
    <property type="entry name" value="Galactose-binding domain-like"/>
    <property type="match status" value="1"/>
</dbReference>
<dbReference type="PANTHER" id="PTHR23421">
    <property type="entry name" value="BETA-GALACTOSIDASE RELATED"/>
    <property type="match status" value="1"/>
</dbReference>
<comment type="caution">
    <text evidence="5">The sequence shown here is derived from an EMBL/GenBank/DDBJ whole genome shotgun (WGS) entry which is preliminary data.</text>
</comment>
<evidence type="ECO:0000313" key="6">
    <source>
        <dbReference type="Proteomes" id="UP001160148"/>
    </source>
</evidence>
<keyword evidence="1" id="KW-0378">Hydrolase</keyword>
<dbReference type="InterPro" id="IPR048913">
    <property type="entry name" value="BetaGal_gal-bd"/>
</dbReference>
<dbReference type="InterPro" id="IPR048912">
    <property type="entry name" value="BetaGal1-like_ABD1"/>
</dbReference>
<proteinExistence type="predicted"/>
<evidence type="ECO:0000259" key="4">
    <source>
        <dbReference type="Pfam" id="PF21467"/>
    </source>
</evidence>
<keyword evidence="2" id="KW-0326">Glycosidase</keyword>
<evidence type="ECO:0000256" key="1">
    <source>
        <dbReference type="ARBA" id="ARBA00022801"/>
    </source>
</evidence>
<dbReference type="Pfam" id="PF21467">
    <property type="entry name" value="BetaGal_gal-bd"/>
    <property type="match status" value="1"/>
</dbReference>
<reference evidence="5 6" key="1">
    <citation type="submission" date="2023-01" db="EMBL/GenBank/DDBJ databases">
        <authorList>
            <person name="Whitehead M."/>
        </authorList>
    </citation>
    <scope>NUCLEOTIDE SEQUENCE [LARGE SCALE GENOMIC DNA]</scope>
</reference>
<evidence type="ECO:0000313" key="5">
    <source>
        <dbReference type="EMBL" id="CAI6367077.1"/>
    </source>
</evidence>
<keyword evidence="6" id="KW-1185">Reference proteome</keyword>
<dbReference type="EMBL" id="CARXXK010000004">
    <property type="protein sequence ID" value="CAI6367077.1"/>
    <property type="molecule type" value="Genomic_DNA"/>
</dbReference>
<dbReference type="Pfam" id="PF21317">
    <property type="entry name" value="BetaGal_ABD_1"/>
    <property type="match status" value="1"/>
</dbReference>
<dbReference type="GO" id="GO:0004553">
    <property type="term" value="F:hydrolase activity, hydrolyzing O-glycosyl compounds"/>
    <property type="evidence" value="ECO:0007669"/>
    <property type="project" value="InterPro"/>
</dbReference>
<sequence>MLPVVSLFDNVARRFKPVLNNVPLCFEDMDINHGLVLYETNLPPIGGLTKLPLVIESLGDRAIIFLNNVKLGIMSRSNSNTTMEISVIGNNQKLSILVENQGRINDKRFLVDRKGILSNVTLGKHILGPWVMTGYPLNETSWLETQKIQPNVKPPAFYKGVFVVPQDNKHPKPLDTFLDTSGWSKGVAFINGINIGRYWPAVGPQITLYVPAPYLVLGLNTIVMVELEGSSEDLTVKLVDKHRLDW</sequence>
<feature type="domain" description="Beta-galactosidase galactose-binding" evidence="4">
    <location>
        <begin position="155"/>
        <end position="220"/>
    </location>
</feature>
<evidence type="ECO:0000259" key="3">
    <source>
        <dbReference type="Pfam" id="PF21317"/>
    </source>
</evidence>